<feature type="domain" description="NFACT RNA-binding" evidence="2">
    <location>
        <begin position="178"/>
        <end position="212"/>
    </location>
</feature>
<feature type="non-terminal residue" evidence="3">
    <location>
        <position position="1"/>
    </location>
</feature>
<name>A7T7V7_NEMVE</name>
<accession>A7T7V7</accession>
<dbReference type="PhylomeDB" id="A7T7V7"/>
<evidence type="ECO:0000259" key="2">
    <source>
        <dbReference type="Pfam" id="PF05670"/>
    </source>
</evidence>
<dbReference type="STRING" id="45351.A7T7V7"/>
<evidence type="ECO:0000313" key="3">
    <source>
        <dbReference type="EMBL" id="EDO27941.1"/>
    </source>
</evidence>
<dbReference type="InterPro" id="IPR008532">
    <property type="entry name" value="NFACT_RNA-bd"/>
</dbReference>
<feature type="coiled-coil region" evidence="1">
    <location>
        <begin position="51"/>
        <end position="81"/>
    </location>
</feature>
<dbReference type="HOGENOM" id="CLU_971722_0_0_1"/>
<gene>
    <name evidence="3" type="ORF">NEMVEDRAFT_v1g149359</name>
</gene>
<dbReference type="eggNOG" id="KOG2030">
    <property type="taxonomic scope" value="Eukaryota"/>
</dbReference>
<dbReference type="PANTHER" id="PTHR15239:SF6">
    <property type="entry name" value="RIBOSOME QUALITY CONTROL COMPLEX SUBUNIT NEMF"/>
    <property type="match status" value="1"/>
</dbReference>
<dbReference type="InterPro" id="IPR051608">
    <property type="entry name" value="RQC_Subunit_NEMF"/>
</dbReference>
<protein>
    <recommendedName>
        <fullName evidence="2">NFACT RNA-binding domain-containing protein</fullName>
    </recommendedName>
</protein>
<sequence>MLVCCYSYQEFYPFLMTQYKDHPYLEFPSFDKTVDDFFSSIGSQKLDVKALNQEKSALKKLENVKKDHEKRIQQLQSAQEADVRKAQLIEINLDLVDRAILVVNSAIANQIDWSEILNLVKEAQIQGDPVASAIRELKLQTNHITMLLRYVSLASINGRPVRVDIDLLAHLNARRFEKFLWFISSENYVVIGGRDQQQNELVVKRHLQPGNATCNTIFSQATLICSYQSQLSTTAINHSYQSQLSITVSKTAPTGEYLTTGSFMIRGKKNFLPPCHLIMGFSFLFRV</sequence>
<proteinExistence type="predicted"/>
<dbReference type="PANTHER" id="PTHR15239">
    <property type="entry name" value="NUCLEAR EXPORT MEDIATOR FACTOR NEMF"/>
    <property type="match status" value="1"/>
</dbReference>
<dbReference type="Proteomes" id="UP000001593">
    <property type="component" value="Unassembled WGS sequence"/>
</dbReference>
<reference evidence="3 4" key="1">
    <citation type="journal article" date="2007" name="Science">
        <title>Sea anemone genome reveals ancestral eumetazoan gene repertoire and genomic organization.</title>
        <authorList>
            <person name="Putnam N.H."/>
            <person name="Srivastava M."/>
            <person name="Hellsten U."/>
            <person name="Dirks B."/>
            <person name="Chapman J."/>
            <person name="Salamov A."/>
            <person name="Terry A."/>
            <person name="Shapiro H."/>
            <person name="Lindquist E."/>
            <person name="Kapitonov V.V."/>
            <person name="Jurka J."/>
            <person name="Genikhovich G."/>
            <person name="Grigoriev I.V."/>
            <person name="Lucas S.M."/>
            <person name="Steele R.E."/>
            <person name="Finnerty J.R."/>
            <person name="Technau U."/>
            <person name="Martindale M.Q."/>
            <person name="Rokhsar D.S."/>
        </authorList>
    </citation>
    <scope>NUCLEOTIDE SEQUENCE [LARGE SCALE GENOMIC DNA]</scope>
    <source>
        <strain evidence="4">CH2 X CH6</strain>
    </source>
</reference>
<dbReference type="AlphaFoldDB" id="A7T7V7"/>
<evidence type="ECO:0000256" key="1">
    <source>
        <dbReference type="SAM" id="Coils"/>
    </source>
</evidence>
<dbReference type="InParanoid" id="A7T7V7"/>
<keyword evidence="4" id="KW-1185">Reference proteome</keyword>
<keyword evidence="1" id="KW-0175">Coiled coil</keyword>
<dbReference type="Pfam" id="PF05670">
    <property type="entry name" value="NFACT-R_1"/>
    <property type="match status" value="1"/>
</dbReference>
<organism evidence="3 4">
    <name type="scientific">Nematostella vectensis</name>
    <name type="common">Starlet sea anemone</name>
    <dbReference type="NCBI Taxonomy" id="45351"/>
    <lineage>
        <taxon>Eukaryota</taxon>
        <taxon>Metazoa</taxon>
        <taxon>Cnidaria</taxon>
        <taxon>Anthozoa</taxon>
        <taxon>Hexacorallia</taxon>
        <taxon>Actiniaria</taxon>
        <taxon>Edwardsiidae</taxon>
        <taxon>Nematostella</taxon>
    </lineage>
</organism>
<evidence type="ECO:0000313" key="4">
    <source>
        <dbReference type="Proteomes" id="UP000001593"/>
    </source>
</evidence>
<dbReference type="EMBL" id="DS472341">
    <property type="protein sequence ID" value="EDO27941.1"/>
    <property type="molecule type" value="Genomic_DNA"/>
</dbReference>